<dbReference type="SMR" id="B3M0S0"/>
<keyword evidence="8" id="KW-0234">DNA repair</keyword>
<dbReference type="InterPro" id="IPR036217">
    <property type="entry name" value="MethylDNA_cys_MeTrfase_DNAb"/>
</dbReference>
<keyword evidence="5 13" id="KW-0489">Methyltransferase</keyword>
<dbReference type="Gene3D" id="1.10.10.10">
    <property type="entry name" value="Winged helix-like DNA-binding domain superfamily/Winged helix DNA-binding domain"/>
    <property type="match status" value="1"/>
</dbReference>
<sequence>MVTLFRFIYELRTNKLLKVMWFQDKPRIRLIPLPNPPEDVRFSFLNTKFGRMIMGTVQAKKEVAICFLYFVVKSDDETQDEVQKRWPKSQLRRDDDANQELTDKLFGGEKENVNEIPIAVLGTDFQKDVWTALIDLKSGQSCTYSQLAERMDRPKAVRAVASAVAKNEVAILIPCHRIVSQNGCSKYHWGGALKQQLLDYEKSIK</sequence>
<accession>B3M0S0</accession>
<evidence type="ECO:0000256" key="5">
    <source>
        <dbReference type="ARBA" id="ARBA00022603"/>
    </source>
</evidence>
<evidence type="ECO:0000256" key="2">
    <source>
        <dbReference type="ARBA" id="ARBA00008711"/>
    </source>
</evidence>
<organism evidence="13 14">
    <name type="scientific">Drosophila ananassae</name>
    <name type="common">Fruit fly</name>
    <dbReference type="NCBI Taxonomy" id="7217"/>
    <lineage>
        <taxon>Eukaryota</taxon>
        <taxon>Metazoa</taxon>
        <taxon>Ecdysozoa</taxon>
        <taxon>Arthropoda</taxon>
        <taxon>Hexapoda</taxon>
        <taxon>Insecta</taxon>
        <taxon>Pterygota</taxon>
        <taxon>Neoptera</taxon>
        <taxon>Endopterygota</taxon>
        <taxon>Diptera</taxon>
        <taxon>Brachycera</taxon>
        <taxon>Muscomorpha</taxon>
        <taxon>Ephydroidea</taxon>
        <taxon>Drosophilidae</taxon>
        <taxon>Drosophila</taxon>
        <taxon>Sophophora</taxon>
    </lineage>
</organism>
<dbReference type="GO" id="GO:0006307">
    <property type="term" value="P:DNA alkylation repair"/>
    <property type="evidence" value="ECO:0007669"/>
    <property type="project" value="EnsemblMetazoa"/>
</dbReference>
<dbReference type="Pfam" id="PF01035">
    <property type="entry name" value="DNA_binding_1"/>
    <property type="match status" value="1"/>
</dbReference>
<dbReference type="AlphaFoldDB" id="B3M0S0"/>
<dbReference type="InterPro" id="IPR014048">
    <property type="entry name" value="MethylDNA_cys_MeTrfase_DNA-bd"/>
</dbReference>
<dbReference type="EC" id="2.1.1.63" evidence="3"/>
<evidence type="ECO:0000313" key="14">
    <source>
        <dbReference type="Proteomes" id="UP000007801"/>
    </source>
</evidence>
<dbReference type="CDD" id="cd06445">
    <property type="entry name" value="ATase"/>
    <property type="match status" value="1"/>
</dbReference>
<evidence type="ECO:0000256" key="11">
    <source>
        <dbReference type="ARBA" id="ARBA00049348"/>
    </source>
</evidence>
<comment type="catalytic activity">
    <reaction evidence="1">
        <text>a 4-O-methyl-thymidine in DNA + L-cysteinyl-[protein] = a thymidine in DNA + S-methyl-L-cysteinyl-[protein]</text>
        <dbReference type="Rhea" id="RHEA:53428"/>
        <dbReference type="Rhea" id="RHEA-COMP:10131"/>
        <dbReference type="Rhea" id="RHEA-COMP:10132"/>
        <dbReference type="Rhea" id="RHEA-COMP:13555"/>
        <dbReference type="Rhea" id="RHEA-COMP:13556"/>
        <dbReference type="ChEBI" id="CHEBI:29950"/>
        <dbReference type="ChEBI" id="CHEBI:82612"/>
        <dbReference type="ChEBI" id="CHEBI:137386"/>
        <dbReference type="ChEBI" id="CHEBI:137387"/>
        <dbReference type="EC" id="2.1.1.63"/>
    </reaction>
</comment>
<evidence type="ECO:0000256" key="1">
    <source>
        <dbReference type="ARBA" id="ARBA00001286"/>
    </source>
</evidence>
<feature type="domain" description="Methylated-DNA-[protein]-cysteine S-methyltransferase DNA binding" evidence="12">
    <location>
        <begin position="124"/>
        <end position="202"/>
    </location>
</feature>
<evidence type="ECO:0000313" key="13">
    <source>
        <dbReference type="EMBL" id="EDV42085.2"/>
    </source>
</evidence>
<dbReference type="PROSITE" id="PS00374">
    <property type="entry name" value="MGMT"/>
    <property type="match status" value="1"/>
</dbReference>
<comment type="catalytic activity">
    <reaction evidence="11">
        <text>a 6-O-methyl-2'-deoxyguanosine in DNA + L-cysteinyl-[protein] = S-methyl-L-cysteinyl-[protein] + a 2'-deoxyguanosine in DNA</text>
        <dbReference type="Rhea" id="RHEA:24000"/>
        <dbReference type="Rhea" id="RHEA-COMP:10131"/>
        <dbReference type="Rhea" id="RHEA-COMP:10132"/>
        <dbReference type="Rhea" id="RHEA-COMP:11367"/>
        <dbReference type="Rhea" id="RHEA-COMP:11368"/>
        <dbReference type="ChEBI" id="CHEBI:29950"/>
        <dbReference type="ChEBI" id="CHEBI:82612"/>
        <dbReference type="ChEBI" id="CHEBI:85445"/>
        <dbReference type="ChEBI" id="CHEBI:85448"/>
        <dbReference type="EC" id="2.1.1.63"/>
    </reaction>
</comment>
<protein>
    <recommendedName>
        <fullName evidence="4">Methylated-DNA--protein-cysteine methyltransferase</fullName>
        <ecNumber evidence="3">2.1.1.63</ecNumber>
    </recommendedName>
    <alternativeName>
        <fullName evidence="9">6-O-methylguanine-DNA methyltransferase</fullName>
    </alternativeName>
    <alternativeName>
        <fullName evidence="10">O-6-methylguanine-DNA-alkyltransferase</fullName>
    </alternativeName>
</protein>
<dbReference type="eggNOG" id="KOG4062">
    <property type="taxonomic scope" value="Eukaryota"/>
</dbReference>
<keyword evidence="7" id="KW-0227">DNA damage</keyword>
<dbReference type="InterPro" id="IPR036388">
    <property type="entry name" value="WH-like_DNA-bd_sf"/>
</dbReference>
<dbReference type="SUPFAM" id="SSF46767">
    <property type="entry name" value="Methylated DNA-protein cysteine methyltransferase, C-terminal domain"/>
    <property type="match status" value="1"/>
</dbReference>
<reference evidence="13 14" key="1">
    <citation type="journal article" date="2007" name="Nature">
        <title>Evolution of genes and genomes on the Drosophila phylogeny.</title>
        <authorList>
            <consortium name="Drosophila 12 Genomes Consortium"/>
            <person name="Clark A.G."/>
            <person name="Eisen M.B."/>
            <person name="Smith D.R."/>
            <person name="Bergman C.M."/>
            <person name="Oliver B."/>
            <person name="Markow T.A."/>
            <person name="Kaufman T.C."/>
            <person name="Kellis M."/>
            <person name="Gelbart W."/>
            <person name="Iyer V.N."/>
            <person name="Pollard D.A."/>
            <person name="Sackton T.B."/>
            <person name="Larracuente A.M."/>
            <person name="Singh N.D."/>
            <person name="Abad J.P."/>
            <person name="Abt D.N."/>
            <person name="Adryan B."/>
            <person name="Aguade M."/>
            <person name="Akashi H."/>
            <person name="Anderson W.W."/>
            <person name="Aquadro C.F."/>
            <person name="Ardell D.H."/>
            <person name="Arguello R."/>
            <person name="Artieri C.G."/>
            <person name="Barbash D.A."/>
            <person name="Barker D."/>
            <person name="Barsanti P."/>
            <person name="Batterham P."/>
            <person name="Batzoglou S."/>
            <person name="Begun D."/>
            <person name="Bhutkar A."/>
            <person name="Blanco E."/>
            <person name="Bosak S.A."/>
            <person name="Bradley R.K."/>
            <person name="Brand A.D."/>
            <person name="Brent M.R."/>
            <person name="Brooks A.N."/>
            <person name="Brown R.H."/>
            <person name="Butlin R.K."/>
            <person name="Caggese C."/>
            <person name="Calvi B.R."/>
            <person name="Bernardo de Carvalho A."/>
            <person name="Caspi A."/>
            <person name="Castrezana S."/>
            <person name="Celniker S.E."/>
            <person name="Chang J.L."/>
            <person name="Chapple C."/>
            <person name="Chatterji S."/>
            <person name="Chinwalla A."/>
            <person name="Civetta A."/>
            <person name="Clifton S.W."/>
            <person name="Comeron J.M."/>
            <person name="Costello J.C."/>
            <person name="Coyne J.A."/>
            <person name="Daub J."/>
            <person name="David R.G."/>
            <person name="Delcher A.L."/>
            <person name="Delehaunty K."/>
            <person name="Do C.B."/>
            <person name="Ebling H."/>
            <person name="Edwards K."/>
            <person name="Eickbush T."/>
            <person name="Evans J.D."/>
            <person name="Filipski A."/>
            <person name="Findeiss S."/>
            <person name="Freyhult E."/>
            <person name="Fulton L."/>
            <person name="Fulton R."/>
            <person name="Garcia A.C."/>
            <person name="Gardiner A."/>
            <person name="Garfield D.A."/>
            <person name="Garvin B.E."/>
            <person name="Gibson G."/>
            <person name="Gilbert D."/>
            <person name="Gnerre S."/>
            <person name="Godfrey J."/>
            <person name="Good R."/>
            <person name="Gotea V."/>
            <person name="Gravely B."/>
            <person name="Greenberg A.J."/>
            <person name="Griffiths-Jones S."/>
            <person name="Gross S."/>
            <person name="Guigo R."/>
            <person name="Gustafson E.A."/>
            <person name="Haerty W."/>
            <person name="Hahn M.W."/>
            <person name="Halligan D.L."/>
            <person name="Halpern A.L."/>
            <person name="Halter G.M."/>
            <person name="Han M.V."/>
            <person name="Heger A."/>
            <person name="Hillier L."/>
            <person name="Hinrichs A.S."/>
            <person name="Holmes I."/>
            <person name="Hoskins R.A."/>
            <person name="Hubisz M.J."/>
            <person name="Hultmark D."/>
            <person name="Huntley M.A."/>
            <person name="Jaffe D.B."/>
            <person name="Jagadeeshan S."/>
            <person name="Jeck W.R."/>
            <person name="Johnson J."/>
            <person name="Jones C.D."/>
            <person name="Jordan W.C."/>
            <person name="Karpen G.H."/>
            <person name="Kataoka E."/>
            <person name="Keightley P.D."/>
            <person name="Kheradpour P."/>
            <person name="Kirkness E.F."/>
            <person name="Koerich L.B."/>
            <person name="Kristiansen K."/>
            <person name="Kudrna D."/>
            <person name="Kulathinal R.J."/>
            <person name="Kumar S."/>
            <person name="Kwok R."/>
            <person name="Lander E."/>
            <person name="Langley C.H."/>
            <person name="Lapoint R."/>
            <person name="Lazzaro B.P."/>
            <person name="Lee S.J."/>
            <person name="Levesque L."/>
            <person name="Li R."/>
            <person name="Lin C.F."/>
            <person name="Lin M.F."/>
            <person name="Lindblad-Toh K."/>
            <person name="Llopart A."/>
            <person name="Long M."/>
            <person name="Low L."/>
            <person name="Lozovsky E."/>
            <person name="Lu J."/>
            <person name="Luo M."/>
            <person name="Machado C.A."/>
            <person name="Makalowski W."/>
            <person name="Marzo M."/>
            <person name="Matsuda M."/>
            <person name="Matzkin L."/>
            <person name="McAllister B."/>
            <person name="McBride C.S."/>
            <person name="McKernan B."/>
            <person name="McKernan K."/>
            <person name="Mendez-Lago M."/>
            <person name="Minx P."/>
            <person name="Mollenhauer M.U."/>
            <person name="Montooth K."/>
            <person name="Mount S.M."/>
            <person name="Mu X."/>
            <person name="Myers E."/>
            <person name="Negre B."/>
            <person name="Newfeld S."/>
            <person name="Nielsen R."/>
            <person name="Noor M.A."/>
            <person name="O'Grady P."/>
            <person name="Pachter L."/>
            <person name="Papaceit M."/>
            <person name="Parisi M.J."/>
            <person name="Parisi M."/>
            <person name="Parts L."/>
            <person name="Pedersen J.S."/>
            <person name="Pesole G."/>
            <person name="Phillippy A.M."/>
            <person name="Ponting C.P."/>
            <person name="Pop M."/>
            <person name="Porcelli D."/>
            <person name="Powell J.R."/>
            <person name="Prohaska S."/>
            <person name="Pruitt K."/>
            <person name="Puig M."/>
            <person name="Quesneville H."/>
            <person name="Ram K.R."/>
            <person name="Rand D."/>
            <person name="Rasmussen M.D."/>
            <person name="Reed L.K."/>
            <person name="Reenan R."/>
            <person name="Reily A."/>
            <person name="Remington K.A."/>
            <person name="Rieger T.T."/>
            <person name="Ritchie M.G."/>
            <person name="Robin C."/>
            <person name="Rogers Y.H."/>
            <person name="Rohde C."/>
            <person name="Rozas J."/>
            <person name="Rubenfield M.J."/>
            <person name="Ruiz A."/>
            <person name="Russo S."/>
            <person name="Salzberg S.L."/>
            <person name="Sanchez-Gracia A."/>
            <person name="Saranga D.J."/>
            <person name="Sato H."/>
            <person name="Schaeffer S.W."/>
            <person name="Schatz M.C."/>
            <person name="Schlenke T."/>
            <person name="Schwartz R."/>
            <person name="Segarra C."/>
            <person name="Singh R.S."/>
            <person name="Sirot L."/>
            <person name="Sirota M."/>
            <person name="Sisneros N.B."/>
            <person name="Smith C.D."/>
            <person name="Smith T.F."/>
            <person name="Spieth J."/>
            <person name="Stage D.E."/>
            <person name="Stark A."/>
            <person name="Stephan W."/>
            <person name="Strausberg R.L."/>
            <person name="Strempel S."/>
            <person name="Sturgill D."/>
            <person name="Sutton G."/>
            <person name="Sutton G.G."/>
            <person name="Tao W."/>
            <person name="Teichmann S."/>
            <person name="Tobari Y.N."/>
            <person name="Tomimura Y."/>
            <person name="Tsolas J.M."/>
            <person name="Valente V.L."/>
            <person name="Venter E."/>
            <person name="Venter J.C."/>
            <person name="Vicario S."/>
            <person name="Vieira F.G."/>
            <person name="Vilella A.J."/>
            <person name="Villasante A."/>
            <person name="Walenz B."/>
            <person name="Wang J."/>
            <person name="Wasserman M."/>
            <person name="Watts T."/>
            <person name="Wilson D."/>
            <person name="Wilson R.K."/>
            <person name="Wing R.A."/>
            <person name="Wolfner M.F."/>
            <person name="Wong A."/>
            <person name="Wong G.K."/>
            <person name="Wu C.I."/>
            <person name="Wu G."/>
            <person name="Yamamoto D."/>
            <person name="Yang H.P."/>
            <person name="Yang S.P."/>
            <person name="Yorke J.A."/>
            <person name="Yoshida K."/>
            <person name="Zdobnov E."/>
            <person name="Zhang P."/>
            <person name="Zhang Y."/>
            <person name="Zimin A.V."/>
            <person name="Baldwin J."/>
            <person name="Abdouelleil A."/>
            <person name="Abdulkadir J."/>
            <person name="Abebe A."/>
            <person name="Abera B."/>
            <person name="Abreu J."/>
            <person name="Acer S.C."/>
            <person name="Aftuck L."/>
            <person name="Alexander A."/>
            <person name="An P."/>
            <person name="Anderson E."/>
            <person name="Anderson S."/>
            <person name="Arachi H."/>
            <person name="Azer M."/>
            <person name="Bachantsang P."/>
            <person name="Barry A."/>
            <person name="Bayul T."/>
            <person name="Berlin A."/>
            <person name="Bessette D."/>
            <person name="Bloom T."/>
            <person name="Blye J."/>
            <person name="Boguslavskiy L."/>
            <person name="Bonnet C."/>
            <person name="Boukhgalter B."/>
            <person name="Bourzgui I."/>
            <person name="Brown A."/>
            <person name="Cahill P."/>
            <person name="Channer S."/>
            <person name="Cheshatsang Y."/>
            <person name="Chuda L."/>
            <person name="Citroen M."/>
            <person name="Collymore A."/>
            <person name="Cooke P."/>
            <person name="Costello M."/>
            <person name="D'Aco K."/>
            <person name="Daza R."/>
            <person name="De Haan G."/>
            <person name="DeGray S."/>
            <person name="DeMaso C."/>
            <person name="Dhargay N."/>
            <person name="Dooley K."/>
            <person name="Dooley E."/>
            <person name="Doricent M."/>
            <person name="Dorje P."/>
            <person name="Dorjee K."/>
            <person name="Dupes A."/>
            <person name="Elong R."/>
            <person name="Falk J."/>
            <person name="Farina A."/>
            <person name="Faro S."/>
            <person name="Ferguson D."/>
            <person name="Fisher S."/>
            <person name="Foley C.D."/>
            <person name="Franke A."/>
            <person name="Friedrich D."/>
            <person name="Gadbois L."/>
            <person name="Gearin G."/>
            <person name="Gearin C.R."/>
            <person name="Giannoukos G."/>
            <person name="Goode T."/>
            <person name="Graham J."/>
            <person name="Grandbois E."/>
            <person name="Grewal S."/>
            <person name="Gyaltsen K."/>
            <person name="Hafez N."/>
            <person name="Hagos B."/>
            <person name="Hall J."/>
            <person name="Henson C."/>
            <person name="Hollinger A."/>
            <person name="Honan T."/>
            <person name="Huard M.D."/>
            <person name="Hughes L."/>
            <person name="Hurhula B."/>
            <person name="Husby M.E."/>
            <person name="Kamat A."/>
            <person name="Kanga B."/>
            <person name="Kashin S."/>
            <person name="Khazanovich D."/>
            <person name="Kisner P."/>
            <person name="Lance K."/>
            <person name="Lara M."/>
            <person name="Lee W."/>
            <person name="Lennon N."/>
            <person name="Letendre F."/>
            <person name="LeVine R."/>
            <person name="Lipovsky A."/>
            <person name="Liu X."/>
            <person name="Liu J."/>
            <person name="Liu S."/>
            <person name="Lokyitsang T."/>
            <person name="Lokyitsang Y."/>
            <person name="Lubonja R."/>
            <person name="Lui A."/>
            <person name="MacDonald P."/>
            <person name="Magnisalis V."/>
            <person name="Maru K."/>
            <person name="Matthews C."/>
            <person name="McCusker W."/>
            <person name="McDonough S."/>
            <person name="Mehta T."/>
            <person name="Meldrim J."/>
            <person name="Meneus L."/>
            <person name="Mihai O."/>
            <person name="Mihalev A."/>
            <person name="Mihova T."/>
            <person name="Mittelman R."/>
            <person name="Mlenga V."/>
            <person name="Montmayeur A."/>
            <person name="Mulrain L."/>
            <person name="Navidi A."/>
            <person name="Naylor J."/>
            <person name="Negash T."/>
            <person name="Nguyen T."/>
            <person name="Nguyen N."/>
            <person name="Nicol R."/>
            <person name="Norbu C."/>
            <person name="Norbu N."/>
            <person name="Novod N."/>
            <person name="O'Neill B."/>
            <person name="Osman S."/>
            <person name="Markiewicz E."/>
            <person name="Oyono O.L."/>
            <person name="Patti C."/>
            <person name="Phunkhang P."/>
            <person name="Pierre F."/>
            <person name="Priest M."/>
            <person name="Raghuraman S."/>
            <person name="Rege F."/>
            <person name="Reyes R."/>
            <person name="Rise C."/>
            <person name="Rogov P."/>
            <person name="Ross K."/>
            <person name="Ryan E."/>
            <person name="Settipalli S."/>
            <person name="Shea T."/>
            <person name="Sherpa N."/>
            <person name="Shi L."/>
            <person name="Shih D."/>
            <person name="Sparrow T."/>
            <person name="Spaulding J."/>
            <person name="Stalker J."/>
            <person name="Stange-Thomann N."/>
            <person name="Stavropoulos S."/>
            <person name="Stone C."/>
            <person name="Strader C."/>
            <person name="Tesfaye S."/>
            <person name="Thomson T."/>
            <person name="Thoulutsang Y."/>
            <person name="Thoulutsang D."/>
            <person name="Topham K."/>
            <person name="Topping I."/>
            <person name="Tsamla T."/>
            <person name="Vassiliev H."/>
            <person name="Vo A."/>
            <person name="Wangchuk T."/>
            <person name="Wangdi T."/>
            <person name="Weiand M."/>
            <person name="Wilkinson J."/>
            <person name="Wilson A."/>
            <person name="Yadav S."/>
            <person name="Young G."/>
            <person name="Yu Q."/>
            <person name="Zembek L."/>
            <person name="Zhong D."/>
            <person name="Zimmer A."/>
            <person name="Zwirko Z."/>
            <person name="Jaffe D.B."/>
            <person name="Alvarez P."/>
            <person name="Brockman W."/>
            <person name="Butler J."/>
            <person name="Chin C."/>
            <person name="Gnerre S."/>
            <person name="Grabherr M."/>
            <person name="Kleber M."/>
            <person name="Mauceli E."/>
            <person name="MacCallum I."/>
        </authorList>
    </citation>
    <scope>NUCLEOTIDE SEQUENCE [LARGE SCALE GENOMIC DNA]</scope>
    <source>
        <strain evidence="14">Tucson 14024-0371.13</strain>
    </source>
</reference>
<proteinExistence type="inferred from homology"/>
<evidence type="ECO:0000256" key="3">
    <source>
        <dbReference type="ARBA" id="ARBA00011918"/>
    </source>
</evidence>
<name>B3M0S0_DROAN</name>
<dbReference type="NCBIfam" id="TIGR00589">
    <property type="entry name" value="ogt"/>
    <property type="match status" value="1"/>
</dbReference>
<dbReference type="GeneID" id="6500587"/>
<dbReference type="GO" id="GO:0003908">
    <property type="term" value="F:methylated-DNA-[protein]-cysteine S-methyltransferase activity"/>
    <property type="evidence" value="ECO:0007669"/>
    <property type="project" value="UniProtKB-EC"/>
</dbReference>
<dbReference type="PANTHER" id="PTHR10815">
    <property type="entry name" value="METHYLATED-DNA--PROTEIN-CYSTEINE METHYLTRANSFERASE"/>
    <property type="match status" value="1"/>
</dbReference>
<evidence type="ECO:0000256" key="7">
    <source>
        <dbReference type="ARBA" id="ARBA00022763"/>
    </source>
</evidence>
<dbReference type="EMBL" id="CH902617">
    <property type="protein sequence ID" value="EDV42085.2"/>
    <property type="molecule type" value="Genomic_DNA"/>
</dbReference>
<dbReference type="Gene3D" id="3.30.160.70">
    <property type="entry name" value="Methylated DNA-protein cysteine methyltransferase domain"/>
    <property type="match status" value="1"/>
</dbReference>
<dbReference type="Proteomes" id="UP000007801">
    <property type="component" value="Unassembled WGS sequence"/>
</dbReference>
<evidence type="ECO:0000256" key="9">
    <source>
        <dbReference type="ARBA" id="ARBA00030795"/>
    </source>
</evidence>
<dbReference type="KEGG" id="dan:6500587"/>
<evidence type="ECO:0000256" key="4">
    <source>
        <dbReference type="ARBA" id="ARBA00015377"/>
    </source>
</evidence>
<comment type="similarity">
    <text evidence="2">Belongs to the MGMT family.</text>
</comment>
<evidence type="ECO:0000256" key="6">
    <source>
        <dbReference type="ARBA" id="ARBA00022679"/>
    </source>
</evidence>
<dbReference type="GO" id="GO:0032259">
    <property type="term" value="P:methylation"/>
    <property type="evidence" value="ECO:0007669"/>
    <property type="project" value="UniProtKB-KW"/>
</dbReference>
<dbReference type="PANTHER" id="PTHR10815:SF13">
    <property type="entry name" value="METHYLATED-DNA--PROTEIN-CYSTEINE METHYLTRANSFERASE"/>
    <property type="match status" value="1"/>
</dbReference>
<keyword evidence="6 13" id="KW-0808">Transferase</keyword>
<dbReference type="HOGENOM" id="CLU_000445_52_2_1"/>
<dbReference type="InterPro" id="IPR036631">
    <property type="entry name" value="MGMT_N_sf"/>
</dbReference>
<evidence type="ECO:0000259" key="12">
    <source>
        <dbReference type="Pfam" id="PF01035"/>
    </source>
</evidence>
<dbReference type="STRING" id="7217.B3M0S0"/>
<dbReference type="InterPro" id="IPR001497">
    <property type="entry name" value="MethylDNA_cys_MeTrfase_AS"/>
</dbReference>
<dbReference type="SUPFAM" id="SSF53155">
    <property type="entry name" value="Methylated DNA-protein cysteine methyltransferase domain"/>
    <property type="match status" value="1"/>
</dbReference>
<gene>
    <name evidence="13" type="primary">Dana\GF17804</name>
    <name evidence="13" type="synonym">dana_GLEANR_19067</name>
    <name evidence="13" type="ORF">GF17804</name>
</gene>
<evidence type="ECO:0000256" key="8">
    <source>
        <dbReference type="ARBA" id="ARBA00023204"/>
    </source>
</evidence>
<dbReference type="FunFam" id="1.10.10.10:FF:000214">
    <property type="entry name" value="Methylated-DNA--protein-cysteine methyltransferase"/>
    <property type="match status" value="1"/>
</dbReference>
<dbReference type="OrthoDB" id="1907495at2759"/>
<evidence type="ECO:0000256" key="10">
    <source>
        <dbReference type="ARBA" id="ARBA00031621"/>
    </source>
</evidence>
<keyword evidence="14" id="KW-1185">Reference proteome</keyword>
<dbReference type="InParanoid" id="B3M0S0"/>